<dbReference type="Pfam" id="PF00137">
    <property type="entry name" value="ATP-synt_C"/>
    <property type="match status" value="2"/>
</dbReference>
<feature type="transmembrane region" description="Helical" evidence="9">
    <location>
        <begin position="175"/>
        <end position="200"/>
    </location>
</feature>
<dbReference type="CDD" id="cd18177">
    <property type="entry name" value="ATP-synt_Vo_c_ATP6F_rpt1"/>
    <property type="match status" value="1"/>
</dbReference>
<sequence length="206" mass="21212">MATLTPFFAPAGGGGFVNYTCYGTSNTPQGWDAGDWPDILLNISPYTWASLGIVMALSLSVLGAAWGIWITGSTLVGAAVKAPRIKSKNLVSVIFCEATAIFGVIIAIILQGKLSDISVGENDKAPSAICATLFYSGYSIFWAGFAVGATNLASGITVGISGSGCALADAQDPSLFVKILIVEIFGSALGIFGLIVGIIMTQNAQF</sequence>
<dbReference type="FunFam" id="1.20.120.610:FF:000002">
    <property type="entry name" value="V-type proton ATPase proteolipid subunit"/>
    <property type="match status" value="1"/>
</dbReference>
<name>A0A2R5G5D6_9STRA</name>
<comment type="subcellular location">
    <subcellularLocation>
        <location evidence="1">Membrane</location>
        <topology evidence="1">Multi-pass membrane protein</topology>
    </subcellularLocation>
</comment>
<evidence type="ECO:0000256" key="6">
    <source>
        <dbReference type="ARBA" id="ARBA00022989"/>
    </source>
</evidence>
<dbReference type="GO" id="GO:0046961">
    <property type="term" value="F:proton-transporting ATPase activity, rotational mechanism"/>
    <property type="evidence" value="ECO:0007669"/>
    <property type="project" value="InterPro"/>
</dbReference>
<dbReference type="InterPro" id="IPR000245">
    <property type="entry name" value="ATPase_proteolipid_csu"/>
</dbReference>
<evidence type="ECO:0000313" key="12">
    <source>
        <dbReference type="Proteomes" id="UP000241890"/>
    </source>
</evidence>
<evidence type="ECO:0000259" key="10">
    <source>
        <dbReference type="Pfam" id="PF00137"/>
    </source>
</evidence>
<evidence type="ECO:0000256" key="1">
    <source>
        <dbReference type="ARBA" id="ARBA00004141"/>
    </source>
</evidence>
<keyword evidence="12" id="KW-1185">Reference proteome</keyword>
<evidence type="ECO:0000256" key="7">
    <source>
        <dbReference type="ARBA" id="ARBA00023065"/>
    </source>
</evidence>
<keyword evidence="4 9" id="KW-0812">Transmembrane</keyword>
<dbReference type="Gene3D" id="1.20.120.610">
    <property type="entry name" value="lithium bound rotor ring of v- atpase"/>
    <property type="match status" value="1"/>
</dbReference>
<dbReference type="OrthoDB" id="10264021at2759"/>
<comment type="similarity">
    <text evidence="2 9">Belongs to the V-ATPase proteolipid subunit family.</text>
</comment>
<dbReference type="Proteomes" id="UP000241890">
    <property type="component" value="Unassembled WGS sequence"/>
</dbReference>
<comment type="caution">
    <text evidence="11">The sequence shown here is derived from an EMBL/GenBank/DDBJ whole genome shotgun (WGS) entry which is preliminary data.</text>
</comment>
<dbReference type="SUPFAM" id="SSF81333">
    <property type="entry name" value="F1F0 ATP synthase subunit C"/>
    <property type="match status" value="2"/>
</dbReference>
<dbReference type="PANTHER" id="PTHR10263">
    <property type="entry name" value="V-TYPE PROTON ATPASE PROTEOLIPID SUBUNIT"/>
    <property type="match status" value="1"/>
</dbReference>
<evidence type="ECO:0000256" key="9">
    <source>
        <dbReference type="RuleBase" id="RU363060"/>
    </source>
</evidence>
<gene>
    <name evidence="11" type="ORF">FCC1311_017782</name>
</gene>
<evidence type="ECO:0000256" key="2">
    <source>
        <dbReference type="ARBA" id="ARBA00007296"/>
    </source>
</evidence>
<dbReference type="AlphaFoldDB" id="A0A2R5G5D6"/>
<feature type="transmembrane region" description="Helical" evidence="9">
    <location>
        <begin position="90"/>
        <end position="110"/>
    </location>
</feature>
<reference evidence="11 12" key="1">
    <citation type="submission" date="2017-12" db="EMBL/GenBank/DDBJ databases">
        <title>Sequencing, de novo assembly and annotation of complete genome of a new Thraustochytrid species, strain FCC1311.</title>
        <authorList>
            <person name="Sedici K."/>
            <person name="Godart F."/>
            <person name="Aiese Cigliano R."/>
            <person name="Sanseverino W."/>
            <person name="Barakat M."/>
            <person name="Ortet P."/>
            <person name="Marechal E."/>
            <person name="Cagnac O."/>
            <person name="Amato A."/>
        </authorList>
    </citation>
    <scope>NUCLEOTIDE SEQUENCE [LARGE SCALE GENOMIC DNA]</scope>
</reference>
<dbReference type="CDD" id="cd18178">
    <property type="entry name" value="ATP-synt_Vo_c_ATP6F_rpt2"/>
    <property type="match status" value="1"/>
</dbReference>
<keyword evidence="6 9" id="KW-1133">Transmembrane helix</keyword>
<keyword evidence="5" id="KW-0375">Hydrogen ion transport</keyword>
<evidence type="ECO:0000256" key="8">
    <source>
        <dbReference type="ARBA" id="ARBA00023136"/>
    </source>
</evidence>
<feature type="domain" description="V-ATPase proteolipid subunit C-like" evidence="10">
    <location>
        <begin position="141"/>
        <end position="200"/>
    </location>
</feature>
<dbReference type="FunCoup" id="A0A2R5G5D6">
    <property type="interactions" value="194"/>
</dbReference>
<dbReference type="InterPro" id="IPR002379">
    <property type="entry name" value="ATPase_proteolipid_c-like_dom"/>
</dbReference>
<evidence type="ECO:0000256" key="5">
    <source>
        <dbReference type="ARBA" id="ARBA00022781"/>
    </source>
</evidence>
<proteinExistence type="inferred from homology"/>
<protein>
    <submittedName>
        <fullName evidence="11">V-type proton ATPase 16 kDa proteolipid subunit</fullName>
    </submittedName>
</protein>
<feature type="transmembrane region" description="Helical" evidence="9">
    <location>
        <begin position="46"/>
        <end position="69"/>
    </location>
</feature>
<organism evidence="11 12">
    <name type="scientific">Hondaea fermentalgiana</name>
    <dbReference type="NCBI Taxonomy" id="2315210"/>
    <lineage>
        <taxon>Eukaryota</taxon>
        <taxon>Sar</taxon>
        <taxon>Stramenopiles</taxon>
        <taxon>Bigyra</taxon>
        <taxon>Labyrinthulomycetes</taxon>
        <taxon>Thraustochytrida</taxon>
        <taxon>Thraustochytriidae</taxon>
        <taxon>Hondaea</taxon>
    </lineage>
</organism>
<dbReference type="GO" id="GO:0033179">
    <property type="term" value="C:proton-transporting V-type ATPase, V0 domain"/>
    <property type="evidence" value="ECO:0007669"/>
    <property type="project" value="InterPro"/>
</dbReference>
<keyword evidence="3 9" id="KW-0813">Transport</keyword>
<dbReference type="InterPro" id="IPR035921">
    <property type="entry name" value="F/V-ATP_Csub_sf"/>
</dbReference>
<accession>A0A2R5G5D6</accession>
<keyword evidence="8 9" id="KW-0472">Membrane</keyword>
<evidence type="ECO:0000256" key="4">
    <source>
        <dbReference type="ARBA" id="ARBA00022692"/>
    </source>
</evidence>
<feature type="domain" description="V-ATPase proteolipid subunit C-like" evidence="10">
    <location>
        <begin position="51"/>
        <end position="110"/>
    </location>
</feature>
<dbReference type="InParanoid" id="A0A2R5G5D6"/>
<evidence type="ECO:0000256" key="3">
    <source>
        <dbReference type="ARBA" id="ARBA00022448"/>
    </source>
</evidence>
<dbReference type="EMBL" id="BEYU01000013">
    <property type="protein sequence ID" value="GBG25559.1"/>
    <property type="molecule type" value="Genomic_DNA"/>
</dbReference>
<dbReference type="PRINTS" id="PR00122">
    <property type="entry name" value="VACATPASE"/>
</dbReference>
<keyword evidence="7 9" id="KW-0406">Ion transport</keyword>
<evidence type="ECO:0000313" key="11">
    <source>
        <dbReference type="EMBL" id="GBG25559.1"/>
    </source>
</evidence>